<dbReference type="PANTHER" id="PTHR12526">
    <property type="entry name" value="GLYCOSYLTRANSFERASE"/>
    <property type="match status" value="1"/>
</dbReference>
<accession>Q8KHK5</accession>
<evidence type="ECO:0000259" key="2">
    <source>
        <dbReference type="Pfam" id="PF13439"/>
    </source>
</evidence>
<dbReference type="Pfam" id="PF00534">
    <property type="entry name" value="Glycos_transf_1"/>
    <property type="match status" value="1"/>
</dbReference>
<evidence type="ECO:0000313" key="3">
    <source>
        <dbReference type="EMBL" id="AAL32507.1"/>
    </source>
</evidence>
<dbReference type="PANTHER" id="PTHR12526:SF630">
    <property type="entry name" value="GLYCOSYLTRANSFERASE"/>
    <property type="match status" value="1"/>
</dbReference>
<dbReference type="SMR" id="Q8KHK5"/>
<dbReference type="Pfam" id="PF13439">
    <property type="entry name" value="Glyco_transf_4"/>
    <property type="match status" value="1"/>
</dbReference>
<dbReference type="CDD" id="cd03811">
    <property type="entry name" value="GT4_GT28_WabH-like"/>
    <property type="match status" value="1"/>
</dbReference>
<dbReference type="GO" id="GO:0016757">
    <property type="term" value="F:glycosyltransferase activity"/>
    <property type="evidence" value="ECO:0007669"/>
    <property type="project" value="InterPro"/>
</dbReference>
<dbReference type="EMBL" id="AF517575">
    <property type="protein sequence ID" value="AAP29921.1"/>
    <property type="molecule type" value="Genomic_DNA"/>
</dbReference>
<sequence length="352" mass="39950">MKVLIIYPHLTGKGGTETVLAKVLTASDESFNFSLFLPGGCSDQRWMQAFADRVTLHSKTNSFTRFWDTLVFILKTQPNIVISMSKVQILAAWMARKIFRRKFKLVSWNHFSLLETRFPSMLKLFKLCDYHLAISSGIQHQLQGLGISPNRIFLVYNPIDPQEKLIPRTNGHTKEFVYIGRLQSKSQKNLTELISILGATTAYPWHLRVIGAGDDDDEATLKRQAKDAGIAERITWLGWQSQPWDILDEDEVDLLFLTSKFEGLPMVLAEAMSYGVPCFSADCPTGPEDIIKDGANGTLYTPGNVTQAHEKLVDFFEKKTTYLSPEEVKMTITKMYTQQYLATLKQLLIDIQ</sequence>
<feature type="domain" description="Glycosyl transferase family 1" evidence="1">
    <location>
        <begin position="169"/>
        <end position="319"/>
    </location>
</feature>
<dbReference type="SUPFAM" id="SSF53756">
    <property type="entry name" value="UDP-Glycosyltransferase/glycogen phosphorylase"/>
    <property type="match status" value="1"/>
</dbReference>
<dbReference type="Gene3D" id="3.40.50.2000">
    <property type="entry name" value="Glycogen Phosphorylase B"/>
    <property type="match status" value="2"/>
</dbReference>
<keyword evidence="3" id="KW-0808">Transferase</keyword>
<reference evidence="3" key="2">
    <citation type="journal article" date="2003" name="J. Dairy Sci.">
        <title>Biochemistry, genetics, and applications of exopolysaccharide production in Streptococcus thermophilus: a review.</title>
        <authorList>
            <person name="Broadbent J.R."/>
            <person name="McMahon D.J."/>
            <person name="Welker D.L."/>
            <person name="Oberg C.J."/>
            <person name="Moineau S."/>
        </authorList>
    </citation>
    <scope>NUCLEOTIDE SEQUENCE</scope>
    <source>
        <strain evidence="3">MR-2C</strain>
        <strain evidence="4">MTC360</strain>
    </source>
</reference>
<dbReference type="NCBIfam" id="NF007396">
    <property type="entry name" value="PRK09922.1"/>
    <property type="match status" value="1"/>
</dbReference>
<dbReference type="EMBL" id="AF434993">
    <property type="protein sequence ID" value="AAM94566.1"/>
    <property type="molecule type" value="Genomic_DNA"/>
</dbReference>
<dbReference type="AlphaFoldDB" id="Q8KHK5"/>
<reference evidence="5" key="3">
    <citation type="journal article" date="2004" name="Int. Dairy J.">
        <title>Polymorphism of eps loci in Streptococcus thermophilus: sequence replacement by putative horizontal transfer in S. thermophilus IP6757.</title>
        <authorList>
            <person name="Pluvinet A."/>
            <person name="Charron-Bourgoin F."/>
            <person name="Morel C."/>
            <person name="Decaris B."/>
        </authorList>
    </citation>
    <scope>NUCLEOTIDE SEQUENCE</scope>
    <source>
        <strain evidence="5">NST2280</strain>
    </source>
</reference>
<dbReference type="InterPro" id="IPR001296">
    <property type="entry name" value="Glyco_trans_1"/>
</dbReference>
<evidence type="ECO:0000259" key="1">
    <source>
        <dbReference type="Pfam" id="PF00534"/>
    </source>
</evidence>
<name>Q8KHK5_STRTR</name>
<proteinExistence type="predicted"/>
<evidence type="ECO:0000313" key="6">
    <source>
        <dbReference type="EMBL" id="AAQ04246.1"/>
    </source>
</evidence>
<dbReference type="CAZy" id="GT4">
    <property type="family name" value="Glycosyltransferase Family 4"/>
</dbReference>
<protein>
    <submittedName>
        <fullName evidence="3 5">Putative glycosyltransferase</fullName>
    </submittedName>
    <submittedName>
        <fullName evidence="4">Putative glycosyltransferase EpsO</fullName>
    </submittedName>
</protein>
<evidence type="ECO:0000313" key="4">
    <source>
        <dbReference type="EMBL" id="AAM94566.1"/>
    </source>
</evidence>
<dbReference type="InterPro" id="IPR028098">
    <property type="entry name" value="Glyco_trans_4-like_N"/>
</dbReference>
<reference evidence="6" key="1">
    <citation type="submission" date="2001-10" db="EMBL/GenBank/DDBJ databases">
        <title>The Exopolysaccharide Synthesis Gene Cluster of Streptococcus thermophilus Strain MTC330.</title>
        <authorList>
            <person name="Welker D.L."/>
            <person name="Jensen R.L."/>
            <person name="Broadbent J.R."/>
        </authorList>
    </citation>
    <scope>NUCLEOTIDE SEQUENCE</scope>
    <source>
        <strain evidence="6">MTC330</strain>
    </source>
</reference>
<dbReference type="EMBL" id="AY061649">
    <property type="protein sequence ID" value="AAL32507.1"/>
    <property type="molecule type" value="Genomic_DNA"/>
</dbReference>
<gene>
    <name evidence="3" type="primary">cpsO</name>
    <name evidence="5" type="synonym">epsN</name>
    <name evidence="4" type="synonym">epsO</name>
</gene>
<organism evidence="3">
    <name type="scientific">Streptococcus thermophilus</name>
    <dbReference type="NCBI Taxonomy" id="1308"/>
    <lineage>
        <taxon>Bacteria</taxon>
        <taxon>Bacillati</taxon>
        <taxon>Bacillota</taxon>
        <taxon>Bacilli</taxon>
        <taxon>Lactobacillales</taxon>
        <taxon>Streptococcaceae</taxon>
        <taxon>Streptococcus</taxon>
    </lineage>
</organism>
<dbReference type="RefSeq" id="WP_157822584.1">
    <property type="nucleotide sequence ID" value="NZ_CP013939.1"/>
</dbReference>
<dbReference type="EMBL" id="AF430847">
    <property type="protein sequence ID" value="AAQ04246.1"/>
    <property type="molecule type" value="Genomic_DNA"/>
</dbReference>
<evidence type="ECO:0000313" key="5">
    <source>
        <dbReference type="EMBL" id="AAP29921.1"/>
    </source>
</evidence>
<feature type="domain" description="Glycosyltransferase subfamily 4-like N-terminal" evidence="2">
    <location>
        <begin position="65"/>
        <end position="162"/>
    </location>
</feature>